<accession>A0A9P6JVV8</accession>
<dbReference type="EMBL" id="MU157825">
    <property type="protein sequence ID" value="KAF9534886.1"/>
    <property type="molecule type" value="Genomic_DNA"/>
</dbReference>
<keyword evidence="3" id="KW-1185">Reference proteome</keyword>
<gene>
    <name evidence="2" type="ORF">CPB83DRAFT_803201</name>
</gene>
<dbReference type="OrthoDB" id="5578329at2759"/>
<protein>
    <submittedName>
        <fullName evidence="2">Uncharacterized protein</fullName>
    </submittedName>
</protein>
<feature type="region of interest" description="Disordered" evidence="1">
    <location>
        <begin position="1"/>
        <end position="23"/>
    </location>
</feature>
<feature type="compositionally biased region" description="Acidic residues" evidence="1">
    <location>
        <begin position="95"/>
        <end position="105"/>
    </location>
</feature>
<name>A0A9P6JVV8_9AGAR</name>
<dbReference type="InterPro" id="IPR007727">
    <property type="entry name" value="Spo12"/>
</dbReference>
<organism evidence="2 3">
    <name type="scientific">Crepidotus variabilis</name>
    <dbReference type="NCBI Taxonomy" id="179855"/>
    <lineage>
        <taxon>Eukaryota</taxon>
        <taxon>Fungi</taxon>
        <taxon>Dikarya</taxon>
        <taxon>Basidiomycota</taxon>
        <taxon>Agaricomycotina</taxon>
        <taxon>Agaricomycetes</taxon>
        <taxon>Agaricomycetidae</taxon>
        <taxon>Agaricales</taxon>
        <taxon>Agaricineae</taxon>
        <taxon>Crepidotaceae</taxon>
        <taxon>Crepidotus</taxon>
    </lineage>
</organism>
<evidence type="ECO:0000313" key="3">
    <source>
        <dbReference type="Proteomes" id="UP000807306"/>
    </source>
</evidence>
<dbReference type="Pfam" id="PF05032">
    <property type="entry name" value="Spo12"/>
    <property type="match status" value="1"/>
</dbReference>
<sequence>MATTASPNESPVAVQPLHNPSRSAQIVVPKAPIGNQAPGLGAKALLSKKMGKNPNPMFVSPTDNMMTPCSQKLNATKKKHFNKSKPVTLFSPQQETEEASEDDDEPPKKDSSPVQNMDVDDENPF</sequence>
<reference evidence="2" key="1">
    <citation type="submission" date="2020-11" db="EMBL/GenBank/DDBJ databases">
        <authorList>
            <consortium name="DOE Joint Genome Institute"/>
            <person name="Ahrendt S."/>
            <person name="Riley R."/>
            <person name="Andreopoulos W."/>
            <person name="Labutti K."/>
            <person name="Pangilinan J."/>
            <person name="Ruiz-Duenas F.J."/>
            <person name="Barrasa J.M."/>
            <person name="Sanchez-Garcia M."/>
            <person name="Camarero S."/>
            <person name="Miyauchi S."/>
            <person name="Serrano A."/>
            <person name="Linde D."/>
            <person name="Babiker R."/>
            <person name="Drula E."/>
            <person name="Ayuso-Fernandez I."/>
            <person name="Pacheco R."/>
            <person name="Padilla G."/>
            <person name="Ferreira P."/>
            <person name="Barriuso J."/>
            <person name="Kellner H."/>
            <person name="Castanera R."/>
            <person name="Alfaro M."/>
            <person name="Ramirez L."/>
            <person name="Pisabarro A.G."/>
            <person name="Kuo A."/>
            <person name="Tritt A."/>
            <person name="Lipzen A."/>
            <person name="He G."/>
            <person name="Yan M."/>
            <person name="Ng V."/>
            <person name="Cullen D."/>
            <person name="Martin F."/>
            <person name="Rosso M.-N."/>
            <person name="Henrissat B."/>
            <person name="Hibbett D."/>
            <person name="Martinez A.T."/>
            <person name="Grigoriev I.V."/>
        </authorList>
    </citation>
    <scope>NUCLEOTIDE SEQUENCE</scope>
    <source>
        <strain evidence="2">CBS 506.95</strain>
    </source>
</reference>
<dbReference type="Proteomes" id="UP000807306">
    <property type="component" value="Unassembled WGS sequence"/>
</dbReference>
<evidence type="ECO:0000256" key="1">
    <source>
        <dbReference type="SAM" id="MobiDB-lite"/>
    </source>
</evidence>
<evidence type="ECO:0000313" key="2">
    <source>
        <dbReference type="EMBL" id="KAF9534886.1"/>
    </source>
</evidence>
<proteinExistence type="predicted"/>
<feature type="region of interest" description="Disordered" evidence="1">
    <location>
        <begin position="76"/>
        <end position="125"/>
    </location>
</feature>
<feature type="region of interest" description="Disordered" evidence="1">
    <location>
        <begin position="47"/>
        <end position="66"/>
    </location>
</feature>
<comment type="caution">
    <text evidence="2">The sequence shown here is derived from an EMBL/GenBank/DDBJ whole genome shotgun (WGS) entry which is preliminary data.</text>
</comment>
<dbReference type="AlphaFoldDB" id="A0A9P6JVV8"/>